<dbReference type="Proteomes" id="UP000800235">
    <property type="component" value="Unassembled WGS sequence"/>
</dbReference>
<evidence type="ECO:0000256" key="3">
    <source>
        <dbReference type="ARBA" id="ARBA00022643"/>
    </source>
</evidence>
<dbReference type="Pfam" id="PF02441">
    <property type="entry name" value="Flavoprotein"/>
    <property type="match status" value="1"/>
</dbReference>
<keyword evidence="1" id="KW-0637">Prenyltransferase</keyword>
<dbReference type="OrthoDB" id="5126881at2759"/>
<dbReference type="InterPro" id="IPR036551">
    <property type="entry name" value="Flavin_trans-like"/>
</dbReference>
<sequence length="246" mass="27078">MSHSLFLAPVISESVSRNKLGGSSILSSISLLAIQESQGAPLAVSPLTWLRSLGTETHLVLPTRGSATLKYELDISKNTTSCLSFLATHTHSPKDVSAVLSSISFRTDGMIVVPCSMKTLAGIRMGYDNDLITRAASVTLKESRKLVLVARETPLSSIHLENMLEVTKAGPVIFPPVMTFYMRPKGVEDMVEQSVRRMVDLLDLKVGEDVEIEAEDEGRWKGFEWEEKKKDERKLIEGGTTTPQVF</sequence>
<comment type="caution">
    <text evidence="6">The sequence shown here is derived from an EMBL/GenBank/DDBJ whole genome shotgun (WGS) entry which is preliminary data.</text>
</comment>
<reference evidence="6" key="1">
    <citation type="journal article" date="2020" name="Stud. Mycol.">
        <title>101 Dothideomycetes genomes: a test case for predicting lifestyles and emergence of pathogens.</title>
        <authorList>
            <person name="Haridas S."/>
            <person name="Albert R."/>
            <person name="Binder M."/>
            <person name="Bloem J."/>
            <person name="Labutti K."/>
            <person name="Salamov A."/>
            <person name="Andreopoulos B."/>
            <person name="Baker S."/>
            <person name="Barry K."/>
            <person name="Bills G."/>
            <person name="Bluhm B."/>
            <person name="Cannon C."/>
            <person name="Castanera R."/>
            <person name="Culley D."/>
            <person name="Daum C."/>
            <person name="Ezra D."/>
            <person name="Gonzalez J."/>
            <person name="Henrissat B."/>
            <person name="Kuo A."/>
            <person name="Liang C."/>
            <person name="Lipzen A."/>
            <person name="Lutzoni F."/>
            <person name="Magnuson J."/>
            <person name="Mondo S."/>
            <person name="Nolan M."/>
            <person name="Ohm R."/>
            <person name="Pangilinan J."/>
            <person name="Park H.-J."/>
            <person name="Ramirez L."/>
            <person name="Alfaro M."/>
            <person name="Sun H."/>
            <person name="Tritt A."/>
            <person name="Yoshinaga Y."/>
            <person name="Zwiers L.-H."/>
            <person name="Turgeon B."/>
            <person name="Goodwin S."/>
            <person name="Spatafora J."/>
            <person name="Crous P."/>
            <person name="Grigoriev I."/>
        </authorList>
    </citation>
    <scope>NUCLEOTIDE SEQUENCE</scope>
    <source>
        <strain evidence="6">CBS 130266</strain>
    </source>
</reference>
<dbReference type="EMBL" id="MU007046">
    <property type="protein sequence ID" value="KAF2429565.1"/>
    <property type="molecule type" value="Genomic_DNA"/>
</dbReference>
<evidence type="ECO:0000259" key="5">
    <source>
        <dbReference type="Pfam" id="PF02441"/>
    </source>
</evidence>
<evidence type="ECO:0000313" key="7">
    <source>
        <dbReference type="Proteomes" id="UP000800235"/>
    </source>
</evidence>
<feature type="domain" description="Flavoprotein" evidence="5">
    <location>
        <begin position="37"/>
        <end position="193"/>
    </location>
</feature>
<gene>
    <name evidence="6" type="ORF">EJ08DRAFT_276078</name>
</gene>
<keyword evidence="3" id="KW-0288">FMN</keyword>
<dbReference type="SUPFAM" id="SSF52507">
    <property type="entry name" value="Homo-oligomeric flavin-containing Cys decarboxylases, HFCD"/>
    <property type="match status" value="1"/>
</dbReference>
<dbReference type="AlphaFoldDB" id="A0A9P4NPA5"/>
<organism evidence="6 7">
    <name type="scientific">Tothia fuscella</name>
    <dbReference type="NCBI Taxonomy" id="1048955"/>
    <lineage>
        <taxon>Eukaryota</taxon>
        <taxon>Fungi</taxon>
        <taxon>Dikarya</taxon>
        <taxon>Ascomycota</taxon>
        <taxon>Pezizomycotina</taxon>
        <taxon>Dothideomycetes</taxon>
        <taxon>Pleosporomycetidae</taxon>
        <taxon>Venturiales</taxon>
        <taxon>Cylindrosympodiaceae</taxon>
        <taxon>Tothia</taxon>
    </lineage>
</organism>
<proteinExistence type="predicted"/>
<accession>A0A9P4NPA5</accession>
<name>A0A9P4NPA5_9PEZI</name>
<protein>
    <submittedName>
        <fullName evidence="6">Phenylacrylic acid decarboxylase</fullName>
    </submittedName>
</protein>
<evidence type="ECO:0000256" key="2">
    <source>
        <dbReference type="ARBA" id="ARBA00022630"/>
    </source>
</evidence>
<dbReference type="Gene3D" id="3.40.50.1950">
    <property type="entry name" value="Flavin prenyltransferase-like"/>
    <property type="match status" value="1"/>
</dbReference>
<dbReference type="InterPro" id="IPR004507">
    <property type="entry name" value="UbiX-like"/>
</dbReference>
<keyword evidence="2" id="KW-0285">Flavoprotein</keyword>
<dbReference type="NCBIfam" id="TIGR00421">
    <property type="entry name" value="ubiX_pad"/>
    <property type="match status" value="1"/>
</dbReference>
<keyword evidence="4" id="KW-0808">Transferase</keyword>
<evidence type="ECO:0000313" key="6">
    <source>
        <dbReference type="EMBL" id="KAF2429565.1"/>
    </source>
</evidence>
<evidence type="ECO:0000256" key="1">
    <source>
        <dbReference type="ARBA" id="ARBA00022602"/>
    </source>
</evidence>
<keyword evidence="7" id="KW-1185">Reference proteome</keyword>
<dbReference type="GO" id="GO:0004659">
    <property type="term" value="F:prenyltransferase activity"/>
    <property type="evidence" value="ECO:0007669"/>
    <property type="project" value="UniProtKB-KW"/>
</dbReference>
<evidence type="ECO:0000256" key="4">
    <source>
        <dbReference type="ARBA" id="ARBA00022679"/>
    </source>
</evidence>
<dbReference type="InterPro" id="IPR003382">
    <property type="entry name" value="Flavoprotein"/>
</dbReference>